<dbReference type="Pfam" id="PF01082">
    <property type="entry name" value="Cu2_monooxygen"/>
    <property type="match status" value="1"/>
</dbReference>
<dbReference type="Pfam" id="PF03351">
    <property type="entry name" value="DOMON"/>
    <property type="match status" value="1"/>
</dbReference>
<comment type="similarity">
    <text evidence="2">Belongs to the copper type II ascorbate-dependent monooxygenase family.</text>
</comment>
<dbReference type="OrthoDB" id="10003276at2759"/>
<dbReference type="Gene3D" id="2.60.120.230">
    <property type="match status" value="1"/>
</dbReference>
<protein>
    <recommendedName>
        <fullName evidence="8">DOMON domain-containing protein</fullName>
    </recommendedName>
</protein>
<feature type="transmembrane region" description="Helical" evidence="7">
    <location>
        <begin position="37"/>
        <end position="58"/>
    </location>
</feature>
<keyword evidence="7" id="KW-0812">Transmembrane</keyword>
<dbReference type="PANTHER" id="PTHR10157">
    <property type="entry name" value="DOPAMINE BETA HYDROXYLASE RELATED"/>
    <property type="match status" value="1"/>
</dbReference>
<dbReference type="CDD" id="cd09631">
    <property type="entry name" value="DOMON_DOH"/>
    <property type="match status" value="1"/>
</dbReference>
<dbReference type="SMART" id="SM00664">
    <property type="entry name" value="DoH"/>
    <property type="match status" value="1"/>
</dbReference>
<feature type="transmembrane region" description="Helical" evidence="7">
    <location>
        <begin position="235"/>
        <end position="258"/>
    </location>
</feature>
<dbReference type="PRINTS" id="PR00767">
    <property type="entry name" value="DBMONOXGNASE"/>
</dbReference>
<gene>
    <name evidence="9" type="ORF">BJG266_LOCUS5299</name>
    <name evidence="10" type="ORF">QVE165_LOCUS30150</name>
</gene>
<keyword evidence="6" id="KW-0325">Glycoprotein</keyword>
<dbReference type="GO" id="GO:0005615">
    <property type="term" value="C:extracellular space"/>
    <property type="evidence" value="ECO:0007669"/>
    <property type="project" value="TreeGrafter"/>
</dbReference>
<dbReference type="Pfam" id="PF03712">
    <property type="entry name" value="Cu2_monoox_C"/>
    <property type="match status" value="1"/>
</dbReference>
<dbReference type="InterPro" id="IPR005018">
    <property type="entry name" value="DOMON_domain"/>
</dbReference>
<feature type="domain" description="DOMON" evidence="8">
    <location>
        <begin position="299"/>
        <end position="416"/>
    </location>
</feature>
<evidence type="ECO:0000256" key="2">
    <source>
        <dbReference type="ARBA" id="ARBA00010676"/>
    </source>
</evidence>
<dbReference type="EMBL" id="CAJNOI010000014">
    <property type="protein sequence ID" value="CAF0802866.1"/>
    <property type="molecule type" value="Genomic_DNA"/>
</dbReference>
<evidence type="ECO:0000313" key="12">
    <source>
        <dbReference type="Proteomes" id="UP000663877"/>
    </source>
</evidence>
<keyword evidence="7" id="KW-1133">Transmembrane helix</keyword>
<keyword evidence="4 7" id="KW-0472">Membrane</keyword>
<dbReference type="PROSITE" id="PS50836">
    <property type="entry name" value="DOMON"/>
    <property type="match status" value="1"/>
</dbReference>
<dbReference type="InterPro" id="IPR028460">
    <property type="entry name" value="Tbh/DBH"/>
</dbReference>
<dbReference type="GO" id="GO:0004500">
    <property type="term" value="F:dopamine beta-monooxygenase activity"/>
    <property type="evidence" value="ECO:0007669"/>
    <property type="project" value="InterPro"/>
</dbReference>
<dbReference type="GO" id="GO:0006589">
    <property type="term" value="P:octopamine biosynthetic process"/>
    <property type="evidence" value="ECO:0007669"/>
    <property type="project" value="TreeGrafter"/>
</dbReference>
<evidence type="ECO:0000256" key="4">
    <source>
        <dbReference type="ARBA" id="ARBA00023136"/>
    </source>
</evidence>
<dbReference type="AlphaFoldDB" id="A0A813T066"/>
<organism evidence="9 12">
    <name type="scientific">Adineta steineri</name>
    <dbReference type="NCBI Taxonomy" id="433720"/>
    <lineage>
        <taxon>Eukaryota</taxon>
        <taxon>Metazoa</taxon>
        <taxon>Spiralia</taxon>
        <taxon>Gnathifera</taxon>
        <taxon>Rotifera</taxon>
        <taxon>Eurotatoria</taxon>
        <taxon>Bdelloidea</taxon>
        <taxon>Adinetida</taxon>
        <taxon>Adinetidae</taxon>
        <taxon>Adineta</taxon>
    </lineage>
</organism>
<dbReference type="InterPro" id="IPR000323">
    <property type="entry name" value="Cu2_ascorb_mOase_N"/>
</dbReference>
<dbReference type="SUPFAM" id="SSF49742">
    <property type="entry name" value="PHM/PNGase F"/>
    <property type="match status" value="2"/>
</dbReference>
<dbReference type="InterPro" id="IPR014784">
    <property type="entry name" value="Cu2_ascorb_mOase-like_C"/>
</dbReference>
<dbReference type="GO" id="GO:0042420">
    <property type="term" value="P:dopamine catabolic process"/>
    <property type="evidence" value="ECO:0007669"/>
    <property type="project" value="TreeGrafter"/>
</dbReference>
<evidence type="ECO:0000256" key="6">
    <source>
        <dbReference type="ARBA" id="ARBA00023180"/>
    </source>
</evidence>
<evidence type="ECO:0000256" key="7">
    <source>
        <dbReference type="SAM" id="Phobius"/>
    </source>
</evidence>
<name>A0A813T066_9BILA</name>
<feature type="transmembrane region" description="Helical" evidence="7">
    <location>
        <begin position="91"/>
        <end position="110"/>
    </location>
</feature>
<comment type="caution">
    <text evidence="9">The sequence shown here is derived from an EMBL/GenBank/DDBJ whole genome shotgun (WGS) entry which is preliminary data.</text>
</comment>
<reference evidence="9" key="1">
    <citation type="submission" date="2021-02" db="EMBL/GenBank/DDBJ databases">
        <authorList>
            <person name="Nowell W R."/>
        </authorList>
    </citation>
    <scope>NUCLEOTIDE SEQUENCE</scope>
</reference>
<dbReference type="InterPro" id="IPR024548">
    <property type="entry name" value="Cu2_monoox_C"/>
</dbReference>
<dbReference type="SUPFAM" id="SSF49344">
    <property type="entry name" value="CBD9-like"/>
    <property type="match status" value="1"/>
</dbReference>
<evidence type="ECO:0000256" key="3">
    <source>
        <dbReference type="ARBA" id="ARBA00022729"/>
    </source>
</evidence>
<keyword evidence="3" id="KW-0732">Signal</keyword>
<accession>A0A813T066</accession>
<dbReference type="PANTHER" id="PTHR10157:SF23">
    <property type="entry name" value="MOXD1 HOMOLOG 1"/>
    <property type="match status" value="1"/>
</dbReference>
<dbReference type="Proteomes" id="UP000663877">
    <property type="component" value="Unassembled WGS sequence"/>
</dbReference>
<dbReference type="Gene3D" id="2.60.120.310">
    <property type="entry name" value="Copper type II, ascorbate-dependent monooxygenase, N-terminal domain"/>
    <property type="match status" value="1"/>
</dbReference>
<dbReference type="FunFam" id="2.60.120.230:FF:000001">
    <property type="entry name" value="Monooxygenase, DBH-like 1"/>
    <property type="match status" value="1"/>
</dbReference>
<feature type="transmembrane region" description="Helical" evidence="7">
    <location>
        <begin position="65"/>
        <end position="85"/>
    </location>
</feature>
<dbReference type="GO" id="GO:0030667">
    <property type="term" value="C:secretory granule membrane"/>
    <property type="evidence" value="ECO:0007669"/>
    <property type="project" value="TreeGrafter"/>
</dbReference>
<comment type="subcellular location">
    <subcellularLocation>
        <location evidence="1">Membrane</location>
    </subcellularLocation>
</comment>
<dbReference type="EMBL" id="CAJNOM010000248">
    <property type="protein sequence ID" value="CAF1281132.1"/>
    <property type="molecule type" value="Genomic_DNA"/>
</dbReference>
<dbReference type="GO" id="GO:0042421">
    <property type="term" value="P:norepinephrine biosynthetic process"/>
    <property type="evidence" value="ECO:0007669"/>
    <property type="project" value="TreeGrafter"/>
</dbReference>
<dbReference type="Gene3D" id="2.60.40.1210">
    <property type="entry name" value="Cellobiose dehydrogenase, cytochrome domain"/>
    <property type="match status" value="1"/>
</dbReference>
<evidence type="ECO:0000259" key="8">
    <source>
        <dbReference type="PROSITE" id="PS50836"/>
    </source>
</evidence>
<evidence type="ECO:0000313" key="10">
    <source>
        <dbReference type="EMBL" id="CAF1281132.1"/>
    </source>
</evidence>
<proteinExistence type="inferred from homology"/>
<dbReference type="InterPro" id="IPR000945">
    <property type="entry name" value="DBH-like"/>
</dbReference>
<evidence type="ECO:0000256" key="1">
    <source>
        <dbReference type="ARBA" id="ARBA00004370"/>
    </source>
</evidence>
<evidence type="ECO:0000313" key="9">
    <source>
        <dbReference type="EMBL" id="CAF0802866.1"/>
    </source>
</evidence>
<evidence type="ECO:0000313" key="11">
    <source>
        <dbReference type="Proteomes" id="UP000663832"/>
    </source>
</evidence>
<dbReference type="InterPro" id="IPR008977">
    <property type="entry name" value="PHM/PNGase_F_dom_sf"/>
</dbReference>
<dbReference type="Proteomes" id="UP000663832">
    <property type="component" value="Unassembled WGS sequence"/>
</dbReference>
<sequence length="865" mass="99061">MASFDEYYSEPVPYSKKQQQSSPDVKFSLWHTFKRHIPYFILTIIFDLILPLVLYFTLYKKIGSVYALLVAGAPPLVMIVLKGCISRRFDILGFLILIAFVISAIVALATNNDTILLIEKSLVTGVVSIVCAITLFPCSCWPCGYLPFRCCPRRCVWRPIAYFFYKDLLPTKRKDVGLPDDIFDDRSKAMNGQYVDGISERRAERKAKRNAEKKEVKQVYDWIYTNCRSFRCSCYILTIIWSVGFMLEFLARLALILAHLTTKEIVIWSHVILGVVSQGIASPIQPYTSYKYSIELQNNVADLWWTVDETKQEITFELHIKTTGWIALGISPAGGMKGADIGLGWIDQSGQVHFQDRHAYNNSRPVVDTTTSDWFALQGREQNGWTVIQFKRLLDTCDTMDVPIKSGTHILIFAYGLEDPDMSSPDGMIYYHDNRRGSRIIPLRSYGNPSPDEKFAGLDYFDFRLKDYILPSNDTTYHCKVYKIPASLKERRHAIAHKTIIDPANVDLVHHLLMFECNPTVVFDDNNLPDGECDDIYRQIQECAGNIATGWGVGGESIVEFPEIAGYPVGGDFEIKYYMVQMHYDNPKKMSNRRDSSGIRFYLGNELRQHDLGYLTLGTDSNAVGIAIPPGANRFILDSYCPASATNQFPKSGITVTTAFPHTHLQGTSVWTKIIRDKKAVDYLFNGESYDFNYQFENRLPKPVQLYPGDEFATRCIYNTMNKDEITLGGERTKDEMCLHMFTYYPRMNHFYGCMNTNSEKAWKQIMNVTDPLEDYMKFQQLLKDLKWTPESINKWQEFYDNAPRLLIGGRAGNYTLEELPKLPEYIDLKSEICKKVISSKGIHQTSFVSLTIILFLITLTKNFF</sequence>
<keyword evidence="5" id="KW-1015">Disulfide bond</keyword>
<dbReference type="GO" id="GO:0005507">
    <property type="term" value="F:copper ion binding"/>
    <property type="evidence" value="ECO:0007669"/>
    <property type="project" value="InterPro"/>
</dbReference>
<dbReference type="InterPro" id="IPR036939">
    <property type="entry name" value="Cu2_ascorb_mOase_N_sf"/>
</dbReference>
<keyword evidence="11" id="KW-1185">Reference proteome</keyword>
<dbReference type="InterPro" id="IPR045266">
    <property type="entry name" value="DOH_DOMON"/>
</dbReference>
<evidence type="ECO:0000256" key="5">
    <source>
        <dbReference type="ARBA" id="ARBA00023157"/>
    </source>
</evidence>
<feature type="transmembrane region" description="Helical" evidence="7">
    <location>
        <begin position="122"/>
        <end position="148"/>
    </location>
</feature>
<dbReference type="FunFam" id="2.60.40.1210:FF:000001">
    <property type="entry name" value="Monooxygenase, DBH-like 1, like"/>
    <property type="match status" value="1"/>
</dbReference>